<comment type="caution">
    <text evidence="2">The sequence shown here is derived from an EMBL/GenBank/DDBJ whole genome shotgun (WGS) entry which is preliminary data.</text>
</comment>
<evidence type="ECO:0000259" key="1">
    <source>
        <dbReference type="Pfam" id="PF20815"/>
    </source>
</evidence>
<accession>A0A9D1MWW5</accession>
<dbReference type="Pfam" id="PF20815">
    <property type="entry name" value="GIY_YIG_2"/>
    <property type="match status" value="1"/>
</dbReference>
<protein>
    <recommendedName>
        <fullName evidence="1">GIY-YIG catalytic domain-containing protein</fullName>
    </recommendedName>
</protein>
<dbReference type="AlphaFoldDB" id="A0A9D1MWW5"/>
<gene>
    <name evidence="2" type="ORF">IAC72_01130</name>
</gene>
<dbReference type="EMBL" id="DVOC01000020">
    <property type="protein sequence ID" value="HIU90605.1"/>
    <property type="molecule type" value="Genomic_DNA"/>
</dbReference>
<dbReference type="InterPro" id="IPR049311">
    <property type="entry name" value="GIY_YIG_cat"/>
</dbReference>
<feature type="domain" description="GIY-YIG catalytic" evidence="1">
    <location>
        <begin position="21"/>
        <end position="176"/>
    </location>
</feature>
<evidence type="ECO:0000313" key="2">
    <source>
        <dbReference type="EMBL" id="HIU90605.1"/>
    </source>
</evidence>
<dbReference type="Proteomes" id="UP000886852">
    <property type="component" value="Unassembled WGS sequence"/>
</dbReference>
<sequence length="188" mass="20941">MKVSAKALRGGAKCVPKGKPGVYSWWADRTGLNVILSALGLEFEKVKNCLESEEDEYCIYVGIAVKEDVRSRLDWHVNQINTPYAVKSGFLSTLRQSLAAVLGTEMTDTEGVNAFMDGLFVRYTLLDFPVKSQQAANAAHEWENAKLNGGVLYLLNIQNNRSHPLSPRKKLSELRKLSKQKALSQQRG</sequence>
<organism evidence="2 3">
    <name type="scientific">Candidatus Fimimonas merdipullorum</name>
    <dbReference type="NCBI Taxonomy" id="2840822"/>
    <lineage>
        <taxon>Bacteria</taxon>
        <taxon>Pseudomonadati</taxon>
        <taxon>Myxococcota</taxon>
        <taxon>Myxococcia</taxon>
        <taxon>Myxococcales</taxon>
        <taxon>Cystobacterineae</taxon>
        <taxon>Myxococcaceae</taxon>
        <taxon>Myxococcaceae incertae sedis</taxon>
        <taxon>Candidatus Fimimonas</taxon>
    </lineage>
</organism>
<evidence type="ECO:0000313" key="3">
    <source>
        <dbReference type="Proteomes" id="UP000886852"/>
    </source>
</evidence>
<name>A0A9D1MWW5_9BACT</name>
<proteinExistence type="predicted"/>
<reference evidence="2" key="2">
    <citation type="journal article" date="2021" name="PeerJ">
        <title>Extensive microbial diversity within the chicken gut microbiome revealed by metagenomics and culture.</title>
        <authorList>
            <person name="Gilroy R."/>
            <person name="Ravi A."/>
            <person name="Getino M."/>
            <person name="Pursley I."/>
            <person name="Horton D.L."/>
            <person name="Alikhan N.F."/>
            <person name="Baker D."/>
            <person name="Gharbi K."/>
            <person name="Hall N."/>
            <person name="Watson M."/>
            <person name="Adriaenssens E.M."/>
            <person name="Foster-Nyarko E."/>
            <person name="Jarju S."/>
            <person name="Secka A."/>
            <person name="Antonio M."/>
            <person name="Oren A."/>
            <person name="Chaudhuri R.R."/>
            <person name="La Ragione R."/>
            <person name="Hildebrand F."/>
            <person name="Pallen M.J."/>
        </authorList>
    </citation>
    <scope>NUCLEOTIDE SEQUENCE</scope>
    <source>
        <strain evidence="2">ChiHjej12B11-7776</strain>
    </source>
</reference>
<reference evidence="2" key="1">
    <citation type="submission" date="2020-10" db="EMBL/GenBank/DDBJ databases">
        <authorList>
            <person name="Gilroy R."/>
        </authorList>
    </citation>
    <scope>NUCLEOTIDE SEQUENCE</scope>
    <source>
        <strain evidence="2">ChiHjej12B11-7776</strain>
    </source>
</reference>